<accession>A0A9X1ND22</accession>
<dbReference type="EMBL" id="JAJOMB010000005">
    <property type="protein sequence ID" value="MCD5311609.1"/>
    <property type="molecule type" value="Genomic_DNA"/>
</dbReference>
<feature type="compositionally biased region" description="Polar residues" evidence="1">
    <location>
        <begin position="32"/>
        <end position="46"/>
    </location>
</feature>
<proteinExistence type="predicted"/>
<evidence type="ECO:0000313" key="3">
    <source>
        <dbReference type="Proteomes" id="UP001138997"/>
    </source>
</evidence>
<keyword evidence="3" id="KW-1185">Reference proteome</keyword>
<protein>
    <submittedName>
        <fullName evidence="2">Uncharacterized protein</fullName>
    </submittedName>
</protein>
<organism evidence="2 3">
    <name type="scientific">Kineosporia babensis</name>
    <dbReference type="NCBI Taxonomy" id="499548"/>
    <lineage>
        <taxon>Bacteria</taxon>
        <taxon>Bacillati</taxon>
        <taxon>Actinomycetota</taxon>
        <taxon>Actinomycetes</taxon>
        <taxon>Kineosporiales</taxon>
        <taxon>Kineosporiaceae</taxon>
        <taxon>Kineosporia</taxon>
    </lineage>
</organism>
<reference evidence="2" key="1">
    <citation type="submission" date="2021-11" db="EMBL/GenBank/DDBJ databases">
        <title>Streptomyces corallinus and Kineosporia corallina sp. nov., two new coral-derived marine actinobacteria.</title>
        <authorList>
            <person name="Buangrab K."/>
            <person name="Sutthacheep M."/>
            <person name="Yeemin T."/>
            <person name="Harunari E."/>
            <person name="Igarashi Y."/>
            <person name="Sripreechasak P."/>
            <person name="Kanchanasin P."/>
            <person name="Tanasupawat S."/>
            <person name="Phongsopitanun W."/>
        </authorList>
    </citation>
    <scope>NUCLEOTIDE SEQUENCE</scope>
    <source>
        <strain evidence="2">JCM 31032</strain>
    </source>
</reference>
<gene>
    <name evidence="2" type="ORF">LR394_11905</name>
</gene>
<evidence type="ECO:0000313" key="2">
    <source>
        <dbReference type="EMBL" id="MCD5311609.1"/>
    </source>
</evidence>
<name>A0A9X1ND22_9ACTN</name>
<comment type="caution">
    <text evidence="2">The sequence shown here is derived from an EMBL/GenBank/DDBJ whole genome shotgun (WGS) entry which is preliminary data.</text>
</comment>
<sequence>MDLRIGGQPLSTSLIQTTSPDPDANPAGSQAGAWSSGNGETTQTGGRTVGFGLIADGPKGAQPSASDDYLTAMYVQYVDYRGPKRGTVENPFSPGNVRGAQTVPMSRAEGTWVDYRV</sequence>
<feature type="compositionally biased region" description="Polar residues" evidence="1">
    <location>
        <begin position="9"/>
        <end position="20"/>
    </location>
</feature>
<dbReference type="AlphaFoldDB" id="A0A9X1ND22"/>
<feature type="region of interest" description="Disordered" evidence="1">
    <location>
        <begin position="1"/>
        <end position="53"/>
    </location>
</feature>
<evidence type="ECO:0000256" key="1">
    <source>
        <dbReference type="SAM" id="MobiDB-lite"/>
    </source>
</evidence>
<dbReference type="RefSeq" id="WP_231440977.1">
    <property type="nucleotide sequence ID" value="NZ_JAJOMB010000005.1"/>
</dbReference>
<dbReference type="Proteomes" id="UP001138997">
    <property type="component" value="Unassembled WGS sequence"/>
</dbReference>